<dbReference type="STRING" id="1076872.G8ZL70"/>
<dbReference type="CDD" id="cd22526">
    <property type="entry name" value="KH-I_Rrp40"/>
    <property type="match status" value="1"/>
</dbReference>
<evidence type="ECO:0000256" key="2">
    <source>
        <dbReference type="ARBA" id="ARBA00022490"/>
    </source>
</evidence>
<dbReference type="Gene3D" id="2.40.50.100">
    <property type="match status" value="1"/>
</dbReference>
<keyword evidence="3" id="KW-0271">Exosome</keyword>
<evidence type="ECO:0000313" key="8">
    <source>
        <dbReference type="Proteomes" id="UP000005627"/>
    </source>
</evidence>
<accession>G8ZL70</accession>
<dbReference type="AlphaFoldDB" id="G8ZL70"/>
<evidence type="ECO:0000259" key="6">
    <source>
        <dbReference type="Pfam" id="PF18311"/>
    </source>
</evidence>
<dbReference type="InterPro" id="IPR004088">
    <property type="entry name" value="KH_dom_type_1"/>
</dbReference>
<dbReference type="GO" id="GO:0000176">
    <property type="term" value="C:nuclear exosome (RNase complex)"/>
    <property type="evidence" value="ECO:0007669"/>
    <property type="project" value="EnsemblFungi"/>
</dbReference>
<dbReference type="GO" id="GO:0000467">
    <property type="term" value="P:exonucleolytic trimming to generate mature 3'-end of 5.8S rRNA from tricistronic rRNA transcript (SSU-rRNA, 5.8S rRNA, LSU-rRNA)"/>
    <property type="evidence" value="ECO:0007669"/>
    <property type="project" value="EnsemblFungi"/>
</dbReference>
<feature type="domain" description="Exosome complex exonuclease Rrp40 N-terminal" evidence="6">
    <location>
        <begin position="19"/>
        <end position="61"/>
    </location>
</feature>
<dbReference type="Proteomes" id="UP000005627">
    <property type="component" value="Chromosome 1"/>
</dbReference>
<dbReference type="InterPro" id="IPR036612">
    <property type="entry name" value="KH_dom_type_1_sf"/>
</dbReference>
<dbReference type="GO" id="GO:0003723">
    <property type="term" value="F:RNA binding"/>
    <property type="evidence" value="ECO:0007669"/>
    <property type="project" value="UniProtKB-KW"/>
</dbReference>
<evidence type="ECO:0000256" key="1">
    <source>
        <dbReference type="ARBA" id="ARBA00004123"/>
    </source>
</evidence>
<evidence type="ECO:0000259" key="5">
    <source>
        <dbReference type="Pfam" id="PF15985"/>
    </source>
</evidence>
<dbReference type="FunFam" id="2.40.50.140:FF:000127">
    <property type="entry name" value="Exosome complex component RRP40"/>
    <property type="match status" value="1"/>
</dbReference>
<dbReference type="PANTHER" id="PTHR21321">
    <property type="entry name" value="PNAS-3 RELATED"/>
    <property type="match status" value="1"/>
</dbReference>
<name>G8ZL70_TORDE</name>
<dbReference type="EMBL" id="HE616742">
    <property type="protein sequence ID" value="CCE89364.1"/>
    <property type="molecule type" value="Genomic_DNA"/>
</dbReference>
<dbReference type="PANTHER" id="PTHR21321:SF1">
    <property type="entry name" value="EXOSOME COMPLEX COMPONENT RRP40"/>
    <property type="match status" value="1"/>
</dbReference>
<dbReference type="InterPro" id="IPR041054">
    <property type="entry name" value="Rrp40_N_euk"/>
</dbReference>
<evidence type="ECO:0000256" key="3">
    <source>
        <dbReference type="ARBA" id="ARBA00022835"/>
    </source>
</evidence>
<evidence type="ECO:0000256" key="4">
    <source>
        <dbReference type="ARBA" id="ARBA00022884"/>
    </source>
</evidence>
<dbReference type="HOGENOM" id="CLU_069847_0_0_1"/>
<dbReference type="GO" id="GO:0071035">
    <property type="term" value="P:nuclear polyadenylation-dependent rRNA catabolic process"/>
    <property type="evidence" value="ECO:0007669"/>
    <property type="project" value="EnsemblFungi"/>
</dbReference>
<keyword evidence="4" id="KW-0694">RNA-binding</keyword>
<gene>
    <name evidence="7" type="primary">TDEL0A00320</name>
    <name evidence="7" type="ORF">TDEL_0A00320</name>
</gene>
<protein>
    <recommendedName>
        <fullName evidence="9">Ribosomal RNA-processing protein 40</fullName>
    </recommendedName>
</protein>
<dbReference type="GO" id="GO:0030145">
    <property type="term" value="F:manganese ion binding"/>
    <property type="evidence" value="ECO:0007669"/>
    <property type="project" value="EnsemblFungi"/>
</dbReference>
<dbReference type="KEGG" id="tdl:TDEL_0A00320"/>
<reference evidence="7 8" key="1">
    <citation type="journal article" date="2011" name="Proc. Natl. Acad. Sci. U.S.A.">
        <title>Evolutionary erosion of yeast sex chromosomes by mating-type switching accidents.</title>
        <authorList>
            <person name="Gordon J.L."/>
            <person name="Armisen D."/>
            <person name="Proux-Wera E."/>
            <person name="Oheigeartaigh S.S."/>
            <person name="Byrne K.P."/>
            <person name="Wolfe K.H."/>
        </authorList>
    </citation>
    <scope>NUCLEOTIDE SEQUENCE [LARGE SCALE GENOMIC DNA]</scope>
    <source>
        <strain evidence="8">ATCC 10662 / CBS 1146 / NBRC 0425 / NCYC 2629 / NRRL Y-866</strain>
    </source>
</reference>
<dbReference type="Gene3D" id="2.40.50.140">
    <property type="entry name" value="Nucleic acid-binding proteins"/>
    <property type="match status" value="1"/>
</dbReference>
<dbReference type="GeneID" id="11503107"/>
<sequence>MSTLIFPGDQLNIDSEQPTTLGPGLYFDPVTQEIGPTNAGVEVIANTKRGQTVYVDYDSKRYIPAVGDYVIGIIVGQFSDSYKVSLSSFSSSVTLSYMAFPNASKKNKPTLKVGDLVYARVCAAEKELEAEIECLDSTTGQDAGFGLLEGGIVIDVTLGFARHLLFDKDFPLLKILSSFTQFEVAIGVNGKIWVKCEEVKNTLACYRSIIDCQKTSVSEYKNTIKSHFKNIVDAAGGK</sequence>
<keyword evidence="2" id="KW-0963">Cytoplasm</keyword>
<dbReference type="GO" id="GO:0071038">
    <property type="term" value="P:TRAMP-dependent tRNA surveillance pathway"/>
    <property type="evidence" value="ECO:0007669"/>
    <property type="project" value="EnsemblFungi"/>
</dbReference>
<dbReference type="SUPFAM" id="SSF54791">
    <property type="entry name" value="Eukaryotic type KH-domain (KH-domain type I)"/>
    <property type="match status" value="1"/>
</dbReference>
<feature type="domain" description="K Homology" evidence="5">
    <location>
        <begin position="151"/>
        <end position="199"/>
    </location>
</feature>
<dbReference type="Pfam" id="PF18311">
    <property type="entry name" value="Rrp40_N"/>
    <property type="match status" value="1"/>
</dbReference>
<dbReference type="InterPro" id="IPR026699">
    <property type="entry name" value="Exosome_RNA_bind1/RRP40/RRP4"/>
</dbReference>
<dbReference type="InterPro" id="IPR012340">
    <property type="entry name" value="NA-bd_OB-fold"/>
</dbReference>
<dbReference type="FunCoup" id="G8ZL70">
    <property type="interactions" value="858"/>
</dbReference>
<dbReference type="GO" id="GO:0005730">
    <property type="term" value="C:nucleolus"/>
    <property type="evidence" value="ECO:0007669"/>
    <property type="project" value="EnsemblFungi"/>
</dbReference>
<dbReference type="Gene3D" id="3.30.1370.10">
    <property type="entry name" value="K Homology domain, type 1"/>
    <property type="match status" value="1"/>
</dbReference>
<dbReference type="InterPro" id="IPR049469">
    <property type="entry name" value="RRP40_KH-I"/>
</dbReference>
<evidence type="ECO:0000313" key="7">
    <source>
        <dbReference type="EMBL" id="CCE89364.1"/>
    </source>
</evidence>
<dbReference type="Pfam" id="PF21262">
    <property type="entry name" value="RRP40_S1"/>
    <property type="match status" value="1"/>
</dbReference>
<evidence type="ECO:0008006" key="9">
    <source>
        <dbReference type="Google" id="ProtNLM"/>
    </source>
</evidence>
<dbReference type="Pfam" id="PF15985">
    <property type="entry name" value="KH_6"/>
    <property type="match status" value="1"/>
</dbReference>
<dbReference type="SUPFAM" id="SSF50249">
    <property type="entry name" value="Nucleic acid-binding proteins"/>
    <property type="match status" value="1"/>
</dbReference>
<dbReference type="GO" id="GO:0000177">
    <property type="term" value="C:cytoplasmic exosome (RNase complex)"/>
    <property type="evidence" value="ECO:0007669"/>
    <property type="project" value="EnsemblFungi"/>
</dbReference>
<organism evidence="7 8">
    <name type="scientific">Torulaspora delbrueckii</name>
    <name type="common">Yeast</name>
    <name type="synonym">Candida colliculosa</name>
    <dbReference type="NCBI Taxonomy" id="4950"/>
    <lineage>
        <taxon>Eukaryota</taxon>
        <taxon>Fungi</taxon>
        <taxon>Dikarya</taxon>
        <taxon>Ascomycota</taxon>
        <taxon>Saccharomycotina</taxon>
        <taxon>Saccharomycetes</taxon>
        <taxon>Saccharomycetales</taxon>
        <taxon>Saccharomycetaceae</taxon>
        <taxon>Torulaspora</taxon>
    </lineage>
</organism>
<proteinExistence type="predicted"/>
<dbReference type="OrthoDB" id="340500at2759"/>
<dbReference type="InParanoid" id="G8ZL70"/>
<dbReference type="RefSeq" id="XP_003678575.1">
    <property type="nucleotide sequence ID" value="XM_003678527.1"/>
</dbReference>
<dbReference type="GO" id="GO:0071051">
    <property type="term" value="P:poly(A)-dependent snoRNA 3'-end processing"/>
    <property type="evidence" value="ECO:0007669"/>
    <property type="project" value="TreeGrafter"/>
</dbReference>
<dbReference type="GO" id="GO:0071034">
    <property type="term" value="P:CUT catabolic process"/>
    <property type="evidence" value="ECO:0007669"/>
    <property type="project" value="TreeGrafter"/>
</dbReference>
<dbReference type="eggNOG" id="KOG1004">
    <property type="taxonomic scope" value="Eukaryota"/>
</dbReference>
<keyword evidence="8" id="KW-1185">Reference proteome</keyword>
<dbReference type="GO" id="GO:0034475">
    <property type="term" value="P:U4 snRNA 3'-end processing"/>
    <property type="evidence" value="ECO:0007669"/>
    <property type="project" value="TreeGrafter"/>
</dbReference>
<comment type="subcellular location">
    <subcellularLocation>
        <location evidence="1">Nucleus</location>
    </subcellularLocation>
</comment>